<keyword evidence="2" id="KW-1185">Reference proteome</keyword>
<name>A0A915JYR4_ROMCU</name>
<sequence>MKNYVEVDHATLSEQNDCLEKIYQPGWPSPTLSDVNRNISWIPASPVRPPWQTQVVEAVAIADRRTECRTVSFDSNHIVRQVKTDAKLGHKMDTIMRLIRQVEKDAKRKENRRKIRTRRKKEREKKCDKKKHRT</sequence>
<dbReference type="AlphaFoldDB" id="A0A915JYR4"/>
<feature type="compositionally biased region" description="Basic residues" evidence="1">
    <location>
        <begin position="109"/>
        <end position="134"/>
    </location>
</feature>
<evidence type="ECO:0000313" key="2">
    <source>
        <dbReference type="Proteomes" id="UP000887565"/>
    </source>
</evidence>
<dbReference type="WBParaSite" id="nRc.2.0.1.t31507-RA">
    <property type="protein sequence ID" value="nRc.2.0.1.t31507-RA"/>
    <property type="gene ID" value="nRc.2.0.1.g31507"/>
</dbReference>
<accession>A0A915JYR4</accession>
<dbReference type="Proteomes" id="UP000887565">
    <property type="component" value="Unplaced"/>
</dbReference>
<reference evidence="3" key="1">
    <citation type="submission" date="2022-11" db="UniProtKB">
        <authorList>
            <consortium name="WormBaseParasite"/>
        </authorList>
    </citation>
    <scope>IDENTIFICATION</scope>
</reference>
<proteinExistence type="predicted"/>
<evidence type="ECO:0000313" key="3">
    <source>
        <dbReference type="WBParaSite" id="nRc.2.0.1.t31507-RA"/>
    </source>
</evidence>
<protein>
    <submittedName>
        <fullName evidence="3">Uncharacterized protein</fullName>
    </submittedName>
</protein>
<organism evidence="2 3">
    <name type="scientific">Romanomermis culicivorax</name>
    <name type="common">Nematode worm</name>
    <dbReference type="NCBI Taxonomy" id="13658"/>
    <lineage>
        <taxon>Eukaryota</taxon>
        <taxon>Metazoa</taxon>
        <taxon>Ecdysozoa</taxon>
        <taxon>Nematoda</taxon>
        <taxon>Enoplea</taxon>
        <taxon>Dorylaimia</taxon>
        <taxon>Mermithida</taxon>
        <taxon>Mermithoidea</taxon>
        <taxon>Mermithidae</taxon>
        <taxon>Romanomermis</taxon>
    </lineage>
</organism>
<evidence type="ECO:0000256" key="1">
    <source>
        <dbReference type="SAM" id="MobiDB-lite"/>
    </source>
</evidence>
<feature type="region of interest" description="Disordered" evidence="1">
    <location>
        <begin position="104"/>
        <end position="134"/>
    </location>
</feature>